<keyword evidence="3" id="KW-1185">Reference proteome</keyword>
<evidence type="ECO:0000313" key="3">
    <source>
        <dbReference type="Proteomes" id="UP001345963"/>
    </source>
</evidence>
<reference evidence="2 3" key="1">
    <citation type="submission" date="2021-07" db="EMBL/GenBank/DDBJ databases">
        <authorList>
            <person name="Palmer J.M."/>
        </authorList>
    </citation>
    <scope>NUCLEOTIDE SEQUENCE [LARGE SCALE GENOMIC DNA]</scope>
    <source>
        <strain evidence="2 3">AT_MEX2019</strain>
        <tissue evidence="2">Muscle</tissue>
    </source>
</reference>
<evidence type="ECO:0000256" key="1">
    <source>
        <dbReference type="SAM" id="MobiDB-lite"/>
    </source>
</evidence>
<name>A0ABU7B2J7_9TELE</name>
<sequence length="156" mass="16653">MDDGNLVYMLTSILHLFFLKLNTPPHREDSVEGAGASIPDASWTPPSGGVPGTSHREEAQGTAQDTLGGLSAGLRTPWAPSGGAGRGVWGEGHLGVSTESAAPTTRFRMKWQMTGLCRAEWQADEGMQPFDPGGLEEGCIKSYWIVALEDWSLAPL</sequence>
<dbReference type="Proteomes" id="UP001345963">
    <property type="component" value="Unassembled WGS sequence"/>
</dbReference>
<dbReference type="EMBL" id="JAHUTI010039861">
    <property type="protein sequence ID" value="MED6244757.1"/>
    <property type="molecule type" value="Genomic_DNA"/>
</dbReference>
<protein>
    <submittedName>
        <fullName evidence="2">Uncharacterized protein</fullName>
    </submittedName>
</protein>
<evidence type="ECO:0000313" key="2">
    <source>
        <dbReference type="EMBL" id="MED6244757.1"/>
    </source>
</evidence>
<proteinExistence type="predicted"/>
<feature type="region of interest" description="Disordered" evidence="1">
    <location>
        <begin position="28"/>
        <end position="62"/>
    </location>
</feature>
<accession>A0ABU7B2J7</accession>
<organism evidence="2 3">
    <name type="scientific">Ataeniobius toweri</name>
    <dbReference type="NCBI Taxonomy" id="208326"/>
    <lineage>
        <taxon>Eukaryota</taxon>
        <taxon>Metazoa</taxon>
        <taxon>Chordata</taxon>
        <taxon>Craniata</taxon>
        <taxon>Vertebrata</taxon>
        <taxon>Euteleostomi</taxon>
        <taxon>Actinopterygii</taxon>
        <taxon>Neopterygii</taxon>
        <taxon>Teleostei</taxon>
        <taxon>Neoteleostei</taxon>
        <taxon>Acanthomorphata</taxon>
        <taxon>Ovalentaria</taxon>
        <taxon>Atherinomorphae</taxon>
        <taxon>Cyprinodontiformes</taxon>
        <taxon>Goodeidae</taxon>
        <taxon>Ataeniobius</taxon>
    </lineage>
</organism>
<gene>
    <name evidence="2" type="ORF">ATANTOWER_023491</name>
</gene>
<comment type="caution">
    <text evidence="2">The sequence shown here is derived from an EMBL/GenBank/DDBJ whole genome shotgun (WGS) entry which is preliminary data.</text>
</comment>